<dbReference type="InterPro" id="IPR050739">
    <property type="entry name" value="MFP"/>
</dbReference>
<organism evidence="6 7">
    <name type="scientific">Pseudomonas fluorescens</name>
    <dbReference type="NCBI Taxonomy" id="294"/>
    <lineage>
        <taxon>Bacteria</taxon>
        <taxon>Pseudomonadati</taxon>
        <taxon>Pseudomonadota</taxon>
        <taxon>Gammaproteobacteria</taxon>
        <taxon>Pseudomonadales</taxon>
        <taxon>Pseudomonadaceae</taxon>
        <taxon>Pseudomonas</taxon>
    </lineage>
</organism>
<dbReference type="GO" id="GO:0055085">
    <property type="term" value="P:transmembrane transport"/>
    <property type="evidence" value="ECO:0007669"/>
    <property type="project" value="InterPro"/>
</dbReference>
<dbReference type="Gene3D" id="1.10.287.470">
    <property type="entry name" value="Helix hairpin bin"/>
    <property type="match status" value="1"/>
</dbReference>
<dbReference type="PRINTS" id="PR01490">
    <property type="entry name" value="RTXTOXIND"/>
</dbReference>
<dbReference type="Proteomes" id="UP000381093">
    <property type="component" value="Unassembled WGS sequence"/>
</dbReference>
<dbReference type="RefSeq" id="WP_150766982.1">
    <property type="nucleotide sequence ID" value="NZ_CABVHW010000024.1"/>
</dbReference>
<evidence type="ECO:0000313" key="7">
    <source>
        <dbReference type="Proteomes" id="UP000381093"/>
    </source>
</evidence>
<dbReference type="EMBL" id="CABVHW010000024">
    <property type="protein sequence ID" value="VVO32270.1"/>
    <property type="molecule type" value="Genomic_DNA"/>
</dbReference>
<reference evidence="6 7" key="1">
    <citation type="submission" date="2019-09" db="EMBL/GenBank/DDBJ databases">
        <authorList>
            <person name="Chandra G."/>
            <person name="Truman W A."/>
        </authorList>
    </citation>
    <scope>NUCLEOTIDE SEQUENCE [LARGE SCALE GENOMIC DNA]</scope>
    <source>
        <strain evidence="6">PS710</strain>
    </source>
</reference>
<evidence type="ECO:0000256" key="1">
    <source>
        <dbReference type="ARBA" id="ARBA00009477"/>
    </source>
</evidence>
<keyword evidence="3" id="KW-0472">Membrane</keyword>
<dbReference type="Pfam" id="PF25954">
    <property type="entry name" value="Beta-barrel_RND_2"/>
    <property type="match status" value="1"/>
</dbReference>
<sequence length="373" mass="39676">MTSMPTLEPDLAVSVTTAKPRLLKRLLLLTAAVAAVVCAGLYASHWWTAGRFIEETDDAYIGGDVTVIGPKVAGYIEKVLVTDNQQVKAGDVLIRLDSRDYRAHLAKAEGAVAAEQALLANLDATEQLQHAVIGQARAGIDAAGAETARSRDDNARYKRLVGSNAVSVESAQRADATFKTAQALSARAQAELLATQRQLAVIETQKQQARAALLQARAERDLAQLNVGYTELRAPIDGVVGNRRARVGTYAQAGSQQLSVVPARGLWVDANFKEDQLARMTPGQRVIIHADVLSGQEFHGHLDSLAPASGSQFSVLPPENATGNFTKIVQRVPVRILLDPADGVLGHLRPGLSVTAEVDTRQGPETPAVASAP</sequence>
<comment type="similarity">
    <text evidence="1">Belongs to the membrane fusion protein (MFP) (TC 8.A.1) family.</text>
</comment>
<evidence type="ECO:0000256" key="3">
    <source>
        <dbReference type="SAM" id="Phobius"/>
    </source>
</evidence>
<evidence type="ECO:0000256" key="2">
    <source>
        <dbReference type="SAM" id="Coils"/>
    </source>
</evidence>
<evidence type="ECO:0000313" key="6">
    <source>
        <dbReference type="EMBL" id="VVO32270.1"/>
    </source>
</evidence>
<gene>
    <name evidence="6" type="primary">emrK_3</name>
    <name evidence="6" type="ORF">PS710_05131</name>
</gene>
<feature type="coiled-coil region" evidence="2">
    <location>
        <begin position="199"/>
        <end position="226"/>
    </location>
</feature>
<accession>A0A5E7EZA1</accession>
<feature type="domain" description="CusB-like beta-barrel" evidence="5">
    <location>
        <begin position="266"/>
        <end position="308"/>
    </location>
</feature>
<feature type="domain" description="Multidrug resistance protein MdtA-like barrel-sandwich hybrid" evidence="4">
    <location>
        <begin position="68"/>
        <end position="261"/>
    </location>
</feature>
<protein>
    <submittedName>
        <fullName evidence="6">Putative multidrug resistance protein EmrK</fullName>
    </submittedName>
</protein>
<keyword evidence="3" id="KW-0812">Transmembrane</keyword>
<proteinExistence type="inferred from homology"/>
<evidence type="ECO:0000259" key="4">
    <source>
        <dbReference type="Pfam" id="PF25917"/>
    </source>
</evidence>
<evidence type="ECO:0000259" key="5">
    <source>
        <dbReference type="Pfam" id="PF25954"/>
    </source>
</evidence>
<name>A0A5E7EZA1_PSEFL</name>
<dbReference type="PANTHER" id="PTHR30386">
    <property type="entry name" value="MEMBRANE FUSION SUBUNIT OF EMRAB-TOLC MULTIDRUG EFFLUX PUMP"/>
    <property type="match status" value="1"/>
</dbReference>
<dbReference type="InterPro" id="IPR058792">
    <property type="entry name" value="Beta-barrel_RND_2"/>
</dbReference>
<dbReference type="SUPFAM" id="SSF111369">
    <property type="entry name" value="HlyD-like secretion proteins"/>
    <property type="match status" value="2"/>
</dbReference>
<keyword evidence="2" id="KW-0175">Coiled coil</keyword>
<dbReference type="InterPro" id="IPR058625">
    <property type="entry name" value="MdtA-like_BSH"/>
</dbReference>
<dbReference type="PANTHER" id="PTHR30386:SF24">
    <property type="entry name" value="MULTIDRUG RESISTANCE EFFLUX PUMP"/>
    <property type="match status" value="1"/>
</dbReference>
<dbReference type="Gene3D" id="2.40.50.100">
    <property type="match status" value="1"/>
</dbReference>
<dbReference type="AlphaFoldDB" id="A0A5E7EZA1"/>
<dbReference type="Gene3D" id="2.40.30.170">
    <property type="match status" value="1"/>
</dbReference>
<keyword evidence="3" id="KW-1133">Transmembrane helix</keyword>
<dbReference type="Pfam" id="PF25917">
    <property type="entry name" value="BSH_RND"/>
    <property type="match status" value="1"/>
</dbReference>
<feature type="transmembrane region" description="Helical" evidence="3">
    <location>
        <begin position="26"/>
        <end position="47"/>
    </location>
</feature>